<dbReference type="KEGG" id="csl:COCSUDRAFT_48401"/>
<dbReference type="EMBL" id="AGSI01000014">
    <property type="protein sequence ID" value="EIE20769.1"/>
    <property type="molecule type" value="Genomic_DNA"/>
</dbReference>
<proteinExistence type="predicted"/>
<feature type="domain" description="UBA" evidence="2">
    <location>
        <begin position="151"/>
        <end position="191"/>
    </location>
</feature>
<dbReference type="InterPro" id="IPR039749">
    <property type="entry name" value="NUB1"/>
</dbReference>
<feature type="compositionally biased region" description="Polar residues" evidence="1">
    <location>
        <begin position="392"/>
        <end position="402"/>
    </location>
</feature>
<keyword evidence="4" id="KW-1185">Reference proteome</keyword>
<dbReference type="Proteomes" id="UP000007264">
    <property type="component" value="Unassembled WGS sequence"/>
</dbReference>
<comment type="caution">
    <text evidence="3">The sequence shown here is derived from an EMBL/GenBank/DDBJ whole genome shotgun (WGS) entry which is preliminary data.</text>
</comment>
<dbReference type="CDD" id="cd14291">
    <property type="entry name" value="UBA1_NUB1_like"/>
    <property type="match status" value="1"/>
</dbReference>
<dbReference type="GeneID" id="17038748"/>
<dbReference type="CDD" id="cd14330">
    <property type="entry name" value="UBA_atDRM2_like"/>
    <property type="match status" value="1"/>
</dbReference>
<dbReference type="PROSITE" id="PS50030">
    <property type="entry name" value="UBA"/>
    <property type="match status" value="3"/>
</dbReference>
<dbReference type="RefSeq" id="XP_005645313.1">
    <property type="nucleotide sequence ID" value="XM_005645256.1"/>
</dbReference>
<dbReference type="PANTHER" id="PTHR12948:SF3">
    <property type="entry name" value="NEDD8 ULTIMATE BUSTER 1"/>
    <property type="match status" value="1"/>
</dbReference>
<feature type="domain" description="UBA" evidence="2">
    <location>
        <begin position="299"/>
        <end position="342"/>
    </location>
</feature>
<feature type="domain" description="UBA" evidence="2">
    <location>
        <begin position="223"/>
        <end position="264"/>
    </location>
</feature>
<dbReference type="GO" id="GO:2000058">
    <property type="term" value="P:regulation of ubiquitin-dependent protein catabolic process"/>
    <property type="evidence" value="ECO:0007669"/>
    <property type="project" value="TreeGrafter"/>
</dbReference>
<evidence type="ECO:0000256" key="1">
    <source>
        <dbReference type="SAM" id="MobiDB-lite"/>
    </source>
</evidence>
<dbReference type="Pfam" id="PF22562">
    <property type="entry name" value="UBA_7"/>
    <property type="match status" value="1"/>
</dbReference>
<dbReference type="SMART" id="SM00165">
    <property type="entry name" value="UBA"/>
    <property type="match status" value="3"/>
</dbReference>
<evidence type="ECO:0000259" key="2">
    <source>
        <dbReference type="PROSITE" id="PS50030"/>
    </source>
</evidence>
<dbReference type="SUPFAM" id="SSF46934">
    <property type="entry name" value="UBA-like"/>
    <property type="match status" value="2"/>
</dbReference>
<evidence type="ECO:0000313" key="3">
    <source>
        <dbReference type="EMBL" id="EIE20769.1"/>
    </source>
</evidence>
<dbReference type="eggNOG" id="KOG2561">
    <property type="taxonomic scope" value="Eukaryota"/>
</dbReference>
<dbReference type="InterPro" id="IPR009060">
    <property type="entry name" value="UBA-like_sf"/>
</dbReference>
<accession>I0YQV0</accession>
<dbReference type="OrthoDB" id="434245at2759"/>
<protein>
    <recommendedName>
        <fullName evidence="2">UBA domain-containing protein</fullName>
    </recommendedName>
</protein>
<feature type="region of interest" description="Disordered" evidence="1">
    <location>
        <begin position="358"/>
        <end position="427"/>
    </location>
</feature>
<organism evidence="3 4">
    <name type="scientific">Coccomyxa subellipsoidea (strain C-169)</name>
    <name type="common">Green microalga</name>
    <dbReference type="NCBI Taxonomy" id="574566"/>
    <lineage>
        <taxon>Eukaryota</taxon>
        <taxon>Viridiplantae</taxon>
        <taxon>Chlorophyta</taxon>
        <taxon>core chlorophytes</taxon>
        <taxon>Trebouxiophyceae</taxon>
        <taxon>Trebouxiophyceae incertae sedis</taxon>
        <taxon>Coccomyxaceae</taxon>
        <taxon>Coccomyxa</taxon>
        <taxon>Coccomyxa subellipsoidea</taxon>
    </lineage>
</organism>
<dbReference type="AlphaFoldDB" id="I0YQV0"/>
<gene>
    <name evidence="3" type="ORF">COCSUDRAFT_48401</name>
</gene>
<sequence>MLDKADQEALIMGLSLHDRGKGLMEKEDYRGALDILLVSEEAFSCCNSSIKHSADNEGLLMLDIVWCYFQLRDAASLGAATERLGKARSWLQRSHGPNLERMKVLHGDFTPELTTYVRLELLEGVGAFHAGDNAKAKAALEGALAKWERLQVSDDRLAELLAMGFTSSEATRGLRFCAGDCERAVGFIMEQRRLQRERKDRQRQERRLRAEQRSYGRCPNGLHVDMQLLERLTLLGYERQLAAEALRQARGFLLEAMPEWVNNDIQVALDILSNPMANASLQQHLATIKQASNKRTKPTVDEVAVASLVSMGFPESDARQALERCAGSSDVLQAAMEYLFSLTAEGSTGTQADTEVQQATDGSNGMEQEGQAARAEQPGPSAAPEHAIPVRQPSNSPGTSSKGSDRDEEMEEELTSSARTDPMSAYDIDVSQEGAAIQEYMALLGSCNV</sequence>
<dbReference type="PANTHER" id="PTHR12948">
    <property type="entry name" value="NEDD8 ULTIMATE BUSTER-1 BS4 PROTEIN"/>
    <property type="match status" value="1"/>
</dbReference>
<dbReference type="InterPro" id="IPR015940">
    <property type="entry name" value="UBA"/>
</dbReference>
<dbReference type="STRING" id="574566.I0YQV0"/>
<evidence type="ECO:0000313" key="4">
    <source>
        <dbReference type="Proteomes" id="UP000007264"/>
    </source>
</evidence>
<dbReference type="Gene3D" id="1.10.8.10">
    <property type="entry name" value="DNA helicase RuvA subunit, C-terminal domain"/>
    <property type="match status" value="2"/>
</dbReference>
<name>I0YQV0_COCSC</name>
<reference evidence="3 4" key="1">
    <citation type="journal article" date="2012" name="Genome Biol.">
        <title>The genome of the polar eukaryotic microalga coccomyxa subellipsoidea reveals traits of cold adaptation.</title>
        <authorList>
            <person name="Blanc G."/>
            <person name="Agarkova I."/>
            <person name="Grimwood J."/>
            <person name="Kuo A."/>
            <person name="Brueggeman A."/>
            <person name="Dunigan D."/>
            <person name="Gurnon J."/>
            <person name="Ladunga I."/>
            <person name="Lindquist E."/>
            <person name="Lucas S."/>
            <person name="Pangilinan J."/>
            <person name="Proschold T."/>
            <person name="Salamov A."/>
            <person name="Schmutz J."/>
            <person name="Weeks D."/>
            <person name="Yamada T."/>
            <person name="Claverie J.M."/>
            <person name="Grigoriev I."/>
            <person name="Van Etten J."/>
            <person name="Lomsadze A."/>
            <person name="Borodovsky M."/>
        </authorList>
    </citation>
    <scope>NUCLEOTIDE SEQUENCE [LARGE SCALE GENOMIC DNA]</scope>
    <source>
        <strain evidence="3 4">C-169</strain>
    </source>
</reference>